<protein>
    <submittedName>
        <fullName evidence="1">Uncharacterized protein</fullName>
    </submittedName>
</protein>
<sequence>MGAAPPAAAPPAVQRVLSCPICAEGGKSRYFAKIGALVTHLNNPMVIRFVALFSRQRLICKSIAEKRTGLSNLGSSFHYYLIYIHFNRNATFFLIISFLSPCRYFF</sequence>
<organism evidence="1 2">
    <name type="scientific">Apostasia shenzhenica</name>
    <dbReference type="NCBI Taxonomy" id="1088818"/>
    <lineage>
        <taxon>Eukaryota</taxon>
        <taxon>Viridiplantae</taxon>
        <taxon>Streptophyta</taxon>
        <taxon>Embryophyta</taxon>
        <taxon>Tracheophyta</taxon>
        <taxon>Spermatophyta</taxon>
        <taxon>Magnoliopsida</taxon>
        <taxon>Liliopsida</taxon>
        <taxon>Asparagales</taxon>
        <taxon>Orchidaceae</taxon>
        <taxon>Apostasioideae</taxon>
        <taxon>Apostasia</taxon>
    </lineage>
</organism>
<name>A0A2I0B2Z1_9ASPA</name>
<evidence type="ECO:0000313" key="1">
    <source>
        <dbReference type="EMBL" id="PKA62155.1"/>
    </source>
</evidence>
<proteinExistence type="predicted"/>
<reference evidence="1 2" key="1">
    <citation type="journal article" date="2017" name="Nature">
        <title>The Apostasia genome and the evolution of orchids.</title>
        <authorList>
            <person name="Zhang G.Q."/>
            <person name="Liu K.W."/>
            <person name="Li Z."/>
            <person name="Lohaus R."/>
            <person name="Hsiao Y.Y."/>
            <person name="Niu S.C."/>
            <person name="Wang J.Y."/>
            <person name="Lin Y.C."/>
            <person name="Xu Q."/>
            <person name="Chen L.J."/>
            <person name="Yoshida K."/>
            <person name="Fujiwara S."/>
            <person name="Wang Z.W."/>
            <person name="Zhang Y.Q."/>
            <person name="Mitsuda N."/>
            <person name="Wang M."/>
            <person name="Liu G.H."/>
            <person name="Pecoraro L."/>
            <person name="Huang H.X."/>
            <person name="Xiao X.J."/>
            <person name="Lin M."/>
            <person name="Wu X.Y."/>
            <person name="Wu W.L."/>
            <person name="Chen Y.Y."/>
            <person name="Chang S.B."/>
            <person name="Sakamoto S."/>
            <person name="Ohme-Takagi M."/>
            <person name="Yagi M."/>
            <person name="Zeng S.J."/>
            <person name="Shen C.Y."/>
            <person name="Yeh C.M."/>
            <person name="Luo Y.B."/>
            <person name="Tsai W.C."/>
            <person name="Van de Peer Y."/>
            <person name="Liu Z.J."/>
        </authorList>
    </citation>
    <scope>NUCLEOTIDE SEQUENCE [LARGE SCALE GENOMIC DNA]</scope>
    <source>
        <strain evidence="2">cv. Shenzhen</strain>
        <tissue evidence="1">Stem</tissue>
    </source>
</reference>
<gene>
    <name evidence="1" type="ORF">AXF42_Ash015039</name>
</gene>
<dbReference type="EMBL" id="KZ451919">
    <property type="protein sequence ID" value="PKA62155.1"/>
    <property type="molecule type" value="Genomic_DNA"/>
</dbReference>
<accession>A0A2I0B2Z1</accession>
<dbReference type="Proteomes" id="UP000236161">
    <property type="component" value="Unassembled WGS sequence"/>
</dbReference>
<keyword evidence="2" id="KW-1185">Reference proteome</keyword>
<dbReference type="AlphaFoldDB" id="A0A2I0B2Z1"/>
<evidence type="ECO:0000313" key="2">
    <source>
        <dbReference type="Proteomes" id="UP000236161"/>
    </source>
</evidence>